<evidence type="ECO:0000256" key="1">
    <source>
        <dbReference type="ARBA" id="ARBA00005190"/>
    </source>
</evidence>
<feature type="binding site" evidence="11">
    <location>
        <position position="244"/>
    </location>
    <ligand>
        <name>glycerol</name>
        <dbReference type="ChEBI" id="CHEBI:17754"/>
    </ligand>
</feature>
<keyword evidence="7 11" id="KW-0067">ATP-binding</keyword>
<evidence type="ECO:0000256" key="2">
    <source>
        <dbReference type="ARBA" id="ARBA00009156"/>
    </source>
</evidence>
<dbReference type="PROSITE" id="PS00445">
    <property type="entry name" value="FGGY_KINASES_2"/>
    <property type="match status" value="1"/>
</dbReference>
<proteinExistence type="inferred from homology"/>
<keyword evidence="11" id="KW-0597">Phosphoprotein</keyword>
<dbReference type="OrthoDB" id="9805576at2"/>
<evidence type="ECO:0000256" key="6">
    <source>
        <dbReference type="ARBA" id="ARBA00022798"/>
    </source>
</evidence>
<evidence type="ECO:0000256" key="7">
    <source>
        <dbReference type="ARBA" id="ARBA00022840"/>
    </source>
</evidence>
<feature type="binding site" evidence="11">
    <location>
        <position position="313"/>
    </location>
    <ligand>
        <name>ATP</name>
        <dbReference type="ChEBI" id="CHEBI:30616"/>
    </ligand>
</feature>
<feature type="binding site" evidence="11">
    <location>
        <position position="414"/>
    </location>
    <ligand>
        <name>ADP</name>
        <dbReference type="ChEBI" id="CHEBI:456216"/>
    </ligand>
</feature>
<dbReference type="Pfam" id="PF00370">
    <property type="entry name" value="FGGY_N"/>
    <property type="match status" value="1"/>
</dbReference>
<dbReference type="GO" id="GO:0006072">
    <property type="term" value="P:glycerol-3-phosphate metabolic process"/>
    <property type="evidence" value="ECO:0007669"/>
    <property type="project" value="InterPro"/>
</dbReference>
<evidence type="ECO:0000259" key="14">
    <source>
        <dbReference type="Pfam" id="PF02782"/>
    </source>
</evidence>
<dbReference type="Pfam" id="PF02782">
    <property type="entry name" value="FGGY_C"/>
    <property type="match status" value="1"/>
</dbReference>
<dbReference type="PROSITE" id="PS00933">
    <property type="entry name" value="FGGY_KINASES_1"/>
    <property type="match status" value="1"/>
</dbReference>
<comment type="PTM">
    <text evidence="11">The phosphoenolpyruvate-dependent sugar phosphotransferase system (PTS), including enzyme I, and histidine-containing protein (HPr) are required for the phosphorylation, which leads to the activation of the enzyme.</text>
</comment>
<dbReference type="InterPro" id="IPR043129">
    <property type="entry name" value="ATPase_NBD"/>
</dbReference>
<dbReference type="GO" id="GO:0019563">
    <property type="term" value="P:glycerol catabolic process"/>
    <property type="evidence" value="ECO:0007669"/>
    <property type="project" value="UniProtKB-UniRule"/>
</dbReference>
<comment type="similarity">
    <text evidence="2 11 12">Belongs to the FGGY kinase family.</text>
</comment>
<feature type="binding site" evidence="11">
    <location>
        <position position="266"/>
    </location>
    <ligand>
        <name>ADP</name>
        <dbReference type="ChEBI" id="CHEBI:456216"/>
    </ligand>
</feature>
<dbReference type="FunFam" id="3.30.420.40:FF:000008">
    <property type="entry name" value="Glycerol kinase"/>
    <property type="match status" value="1"/>
</dbReference>
<comment type="caution">
    <text evidence="15">The sequence shown here is derived from an EMBL/GenBank/DDBJ whole genome shotgun (WGS) entry which is preliminary data.</text>
</comment>
<dbReference type="Proteomes" id="UP000188613">
    <property type="component" value="Unassembled WGS sequence"/>
</dbReference>
<dbReference type="EMBL" id="MSFI01000001">
    <property type="protein sequence ID" value="OMP68677.1"/>
    <property type="molecule type" value="Genomic_DNA"/>
</dbReference>
<dbReference type="GO" id="GO:0005829">
    <property type="term" value="C:cytosol"/>
    <property type="evidence" value="ECO:0007669"/>
    <property type="project" value="TreeGrafter"/>
</dbReference>
<dbReference type="InterPro" id="IPR005999">
    <property type="entry name" value="Glycerol_kin"/>
</dbReference>
<feature type="binding site" evidence="11">
    <location>
        <position position="266"/>
    </location>
    <ligand>
        <name>ATP</name>
        <dbReference type="ChEBI" id="CHEBI:30616"/>
    </ligand>
</feature>
<evidence type="ECO:0000256" key="5">
    <source>
        <dbReference type="ARBA" id="ARBA00022777"/>
    </source>
</evidence>
<evidence type="ECO:0000256" key="4">
    <source>
        <dbReference type="ARBA" id="ARBA00022741"/>
    </source>
</evidence>
<feature type="binding site" evidence="11">
    <location>
        <position position="410"/>
    </location>
    <ligand>
        <name>ATP</name>
        <dbReference type="ChEBI" id="CHEBI:30616"/>
    </ligand>
</feature>
<comment type="activity regulation">
    <text evidence="11">Activated by phosphorylation and inhibited by fructose 1,6-bisphosphate (FBP).</text>
</comment>
<feature type="binding site" evidence="11">
    <location>
        <position position="410"/>
    </location>
    <ligand>
        <name>ADP</name>
        <dbReference type="ChEBI" id="CHEBI:456216"/>
    </ligand>
</feature>
<feature type="binding site" evidence="11">
    <location>
        <position position="83"/>
    </location>
    <ligand>
        <name>sn-glycerol 3-phosphate</name>
        <dbReference type="ChEBI" id="CHEBI:57597"/>
    </ligand>
</feature>
<dbReference type="RefSeq" id="WP_076763170.1">
    <property type="nucleotide sequence ID" value="NZ_MSFI01000001.1"/>
</dbReference>
<feature type="binding site" evidence="11">
    <location>
        <position position="245"/>
    </location>
    <ligand>
        <name>glycerol</name>
        <dbReference type="ChEBI" id="CHEBI:17754"/>
    </ligand>
</feature>
<evidence type="ECO:0000256" key="9">
    <source>
        <dbReference type="ARBA" id="ARBA00054633"/>
    </source>
</evidence>
<dbReference type="PANTHER" id="PTHR10196">
    <property type="entry name" value="SUGAR KINASE"/>
    <property type="match status" value="1"/>
</dbReference>
<feature type="binding site" evidence="11">
    <location>
        <position position="134"/>
    </location>
    <ligand>
        <name>sn-glycerol 3-phosphate</name>
        <dbReference type="ChEBI" id="CHEBI:57597"/>
    </ligand>
</feature>
<evidence type="ECO:0000256" key="3">
    <source>
        <dbReference type="ARBA" id="ARBA00022679"/>
    </source>
</evidence>
<keyword evidence="3 11" id="KW-0808">Transferase</keyword>
<dbReference type="InterPro" id="IPR000577">
    <property type="entry name" value="Carb_kinase_FGGY"/>
</dbReference>
<feature type="binding site" evidence="11">
    <location>
        <position position="309"/>
    </location>
    <ligand>
        <name>ADP</name>
        <dbReference type="ChEBI" id="CHEBI:456216"/>
    </ligand>
</feature>
<evidence type="ECO:0000313" key="16">
    <source>
        <dbReference type="Proteomes" id="UP000188613"/>
    </source>
</evidence>
<evidence type="ECO:0000259" key="13">
    <source>
        <dbReference type="Pfam" id="PF00370"/>
    </source>
</evidence>
<dbReference type="PIRSF" id="PIRSF000538">
    <property type="entry name" value="GlpK"/>
    <property type="match status" value="1"/>
</dbReference>
<dbReference type="PANTHER" id="PTHR10196:SF69">
    <property type="entry name" value="GLYCEROL KINASE"/>
    <property type="match status" value="1"/>
</dbReference>
<dbReference type="InterPro" id="IPR018485">
    <property type="entry name" value="FGGY_C"/>
</dbReference>
<dbReference type="HAMAP" id="MF_00186">
    <property type="entry name" value="Glycerol_kin"/>
    <property type="match status" value="1"/>
</dbReference>
<feature type="binding site" evidence="11">
    <location>
        <position position="16"/>
    </location>
    <ligand>
        <name>ADP</name>
        <dbReference type="ChEBI" id="CHEBI:456216"/>
    </ligand>
</feature>
<dbReference type="GO" id="GO:0004370">
    <property type="term" value="F:glycerol kinase activity"/>
    <property type="evidence" value="ECO:0007669"/>
    <property type="project" value="UniProtKB-UniRule"/>
</dbReference>
<dbReference type="NCBIfam" id="NF000756">
    <property type="entry name" value="PRK00047.1"/>
    <property type="match status" value="1"/>
</dbReference>
<feature type="binding site" evidence="11">
    <location>
        <position position="14"/>
    </location>
    <ligand>
        <name>ATP</name>
        <dbReference type="ChEBI" id="CHEBI:30616"/>
    </ligand>
</feature>
<feature type="binding site" evidence="11">
    <location>
        <position position="83"/>
    </location>
    <ligand>
        <name>glycerol</name>
        <dbReference type="ChEBI" id="CHEBI:17754"/>
    </ligand>
</feature>
<keyword evidence="6 11" id="KW-0319">Glycerol metabolism</keyword>
<reference evidence="15 16" key="1">
    <citation type="submission" date="2016-12" db="EMBL/GenBank/DDBJ databases">
        <title>Domibacillus sp. SAB 38T whole genome sequencing.</title>
        <authorList>
            <person name="Verma A."/>
            <person name="Ojha A.K."/>
            <person name="Krishnamurthi S."/>
        </authorList>
    </citation>
    <scope>NUCLEOTIDE SEQUENCE [LARGE SCALE GENOMIC DNA]</scope>
    <source>
        <strain evidence="15 16">SAB 38</strain>
    </source>
</reference>
<gene>
    <name evidence="11" type="primary">glpK</name>
    <name evidence="15" type="ORF">BTO28_01090</name>
</gene>
<dbReference type="InterPro" id="IPR018484">
    <property type="entry name" value="FGGY_N"/>
</dbReference>
<feature type="binding site" evidence="11">
    <location>
        <position position="12"/>
    </location>
    <ligand>
        <name>ADP</name>
        <dbReference type="ChEBI" id="CHEBI:456216"/>
    </ligand>
</feature>
<keyword evidence="4 11" id="KW-0547">Nucleotide-binding</keyword>
<dbReference type="GO" id="GO:0005524">
    <property type="term" value="F:ATP binding"/>
    <property type="evidence" value="ECO:0007669"/>
    <property type="project" value="UniProtKB-UniRule"/>
</dbReference>
<comment type="catalytic activity">
    <reaction evidence="8 11">
        <text>glycerol + ATP = sn-glycerol 3-phosphate + ADP + H(+)</text>
        <dbReference type="Rhea" id="RHEA:21644"/>
        <dbReference type="ChEBI" id="CHEBI:15378"/>
        <dbReference type="ChEBI" id="CHEBI:17754"/>
        <dbReference type="ChEBI" id="CHEBI:30616"/>
        <dbReference type="ChEBI" id="CHEBI:57597"/>
        <dbReference type="ChEBI" id="CHEBI:456216"/>
        <dbReference type="EC" id="2.7.1.30"/>
    </reaction>
</comment>
<keyword evidence="16" id="KW-1185">Reference proteome</keyword>
<feature type="binding site" evidence="11">
    <location>
        <position position="244"/>
    </location>
    <ligand>
        <name>sn-glycerol 3-phosphate</name>
        <dbReference type="ChEBI" id="CHEBI:57597"/>
    </ligand>
</feature>
<feature type="binding site" evidence="11">
    <location>
        <position position="12"/>
    </location>
    <ligand>
        <name>ATP</name>
        <dbReference type="ChEBI" id="CHEBI:30616"/>
    </ligand>
</feature>
<name>A0A1V2ACI6_9BACI</name>
<dbReference type="UniPathway" id="UPA00618">
    <property type="reaction ID" value="UER00672"/>
</dbReference>
<comment type="function">
    <text evidence="9 11">Key enzyme in the regulation of glycerol uptake and metabolism. Catalyzes the phosphorylation of glycerol to yield sn-glycerol 3-phosphate.</text>
</comment>
<dbReference type="STRING" id="1714355.BTO28_01090"/>
<evidence type="ECO:0000313" key="15">
    <source>
        <dbReference type="EMBL" id="OMP68677.1"/>
    </source>
</evidence>
<feature type="binding site" evidence="11">
    <location>
        <position position="12"/>
    </location>
    <ligand>
        <name>sn-glycerol 3-phosphate</name>
        <dbReference type="ChEBI" id="CHEBI:57597"/>
    </ligand>
</feature>
<evidence type="ECO:0000256" key="10">
    <source>
        <dbReference type="ARBA" id="ARBA00063665"/>
    </source>
</evidence>
<dbReference type="EC" id="2.7.1.30" evidence="11"/>
<feature type="domain" description="Carbohydrate kinase FGGY N-terminal" evidence="13">
    <location>
        <begin position="4"/>
        <end position="251"/>
    </location>
</feature>
<keyword evidence="5 11" id="KW-0418">Kinase</keyword>
<organism evidence="15 16">
    <name type="scientific">Domibacillus epiphyticus</name>
    <dbReference type="NCBI Taxonomy" id="1714355"/>
    <lineage>
        <taxon>Bacteria</taxon>
        <taxon>Bacillati</taxon>
        <taxon>Bacillota</taxon>
        <taxon>Bacilli</taxon>
        <taxon>Bacillales</taxon>
        <taxon>Bacillaceae</taxon>
        <taxon>Domibacillus</taxon>
    </lineage>
</organism>
<sequence length="496" mass="54810">MEKYILSIDQGTTSSRAILFNKDGDIVHTAQKEFTQHFPNPGWVEHDANEIWGSVLSCIASVLSEKGIQANQIEAIGITNQRETTVVWDKETGRPIYHAIVWQSRQTADVCSELKQNGHDQIFREKTGLLIDPYFSGTKVKWILDHVEGAREKAEQGKLLFGTIDTWLIWKLTGGAAHVTDYSNASRTLLFNIHTLEWDQELLDILDVPSSILPEVRPSSDVYGTTAPFHFFGQEIPVAGAAGDQQAALFGQACFDEGMAKNTYGTGCFMLMNTGEKAVKSEHGLLTTIAWGIDGKVEYALEGSIFVAGSAIQWLRDGLRMFKNAGDSERYAERVASTDGVYVVPAFVGLGTPYWESDVRGAVFGLTRGTEKEHFIRAVLESLAYQTKDVLEAMEADSGISLKTLRVDGGAVMNAFLMQFQSDLLHVPVERTTVNETTALGAAYLAGLAVGFWSDRSEIARNWKVERTFAPNMEADVRNELYSGWKKAVKAAIAFQ</sequence>
<dbReference type="NCBIfam" id="TIGR01311">
    <property type="entry name" value="glycerol_kin"/>
    <property type="match status" value="1"/>
</dbReference>
<feature type="modified residue" description="Phosphohistidine; by HPr" evidence="11">
    <location>
        <position position="230"/>
    </location>
</feature>
<dbReference type="Gene3D" id="3.30.420.40">
    <property type="match status" value="2"/>
</dbReference>
<feature type="binding site" evidence="11">
    <location>
        <position position="309"/>
    </location>
    <ligand>
        <name>ATP</name>
        <dbReference type="ChEBI" id="CHEBI:30616"/>
    </ligand>
</feature>
<feature type="binding site" evidence="11">
    <location>
        <position position="82"/>
    </location>
    <ligand>
        <name>glycerol</name>
        <dbReference type="ChEBI" id="CHEBI:17754"/>
    </ligand>
</feature>
<evidence type="ECO:0000256" key="12">
    <source>
        <dbReference type="RuleBase" id="RU003733"/>
    </source>
</evidence>
<comment type="pathway">
    <text evidence="1 11">Polyol metabolism; glycerol degradation via glycerol kinase pathway; sn-glycerol 3-phosphate from glycerol: step 1/1.</text>
</comment>
<evidence type="ECO:0000256" key="11">
    <source>
        <dbReference type="HAMAP-Rule" id="MF_00186"/>
    </source>
</evidence>
<dbReference type="SUPFAM" id="SSF53067">
    <property type="entry name" value="Actin-like ATPase domain"/>
    <property type="match status" value="2"/>
</dbReference>
<feature type="domain" description="Carbohydrate kinase FGGY C-terminal" evidence="14">
    <location>
        <begin position="261"/>
        <end position="449"/>
    </location>
</feature>
<dbReference type="FunFam" id="3.30.420.40:FF:000007">
    <property type="entry name" value="Glycerol kinase"/>
    <property type="match status" value="1"/>
</dbReference>
<dbReference type="AlphaFoldDB" id="A0A1V2ACI6"/>
<accession>A0A1V2ACI6</accession>
<dbReference type="CDD" id="cd07786">
    <property type="entry name" value="FGGY_EcGK_like"/>
    <property type="match status" value="1"/>
</dbReference>
<dbReference type="InterPro" id="IPR018483">
    <property type="entry name" value="Carb_kinase_FGGY_CS"/>
</dbReference>
<comment type="subunit">
    <text evidence="10 11">Homotetramer and homodimer (in equilibrium).</text>
</comment>
<feature type="binding site" evidence="11">
    <location>
        <position position="82"/>
    </location>
    <ligand>
        <name>sn-glycerol 3-phosphate</name>
        <dbReference type="ChEBI" id="CHEBI:57597"/>
    </ligand>
</feature>
<feature type="binding site" evidence="11">
    <location>
        <position position="134"/>
    </location>
    <ligand>
        <name>glycerol</name>
        <dbReference type="ChEBI" id="CHEBI:17754"/>
    </ligand>
</feature>
<protein>
    <recommendedName>
        <fullName evidence="11">Glycerol kinase</fullName>
        <ecNumber evidence="11">2.7.1.30</ecNumber>
    </recommendedName>
    <alternativeName>
        <fullName evidence="11">ATP:glycerol 3-phosphotransferase</fullName>
    </alternativeName>
    <alternativeName>
        <fullName evidence="11">Glycerokinase</fullName>
        <shortName evidence="11">GK</shortName>
    </alternativeName>
</protein>
<evidence type="ECO:0000256" key="8">
    <source>
        <dbReference type="ARBA" id="ARBA00052101"/>
    </source>
</evidence>
<feature type="binding site" evidence="11">
    <location>
        <position position="13"/>
    </location>
    <ligand>
        <name>ATP</name>
        <dbReference type="ChEBI" id="CHEBI:30616"/>
    </ligand>
</feature>